<evidence type="ECO:0000259" key="5">
    <source>
        <dbReference type="SMART" id="SM00389"/>
    </source>
</evidence>
<evidence type="ECO:0000256" key="2">
    <source>
        <dbReference type="ARBA" id="ARBA00023155"/>
    </source>
</evidence>
<feature type="region of interest" description="Disordered" evidence="4">
    <location>
        <begin position="12"/>
        <end position="35"/>
    </location>
</feature>
<keyword evidence="2 3" id="KW-0371">Homeobox</keyword>
<gene>
    <name evidence="6" type="ORF">AYL99_11612</name>
</gene>
<dbReference type="Pfam" id="PF00046">
    <property type="entry name" value="Homeodomain"/>
    <property type="match status" value="1"/>
</dbReference>
<keyword evidence="3" id="KW-0539">Nucleus</keyword>
<proteinExistence type="predicted"/>
<dbReference type="PANTHER" id="PTHR24324">
    <property type="entry name" value="HOMEOBOX PROTEIN HHEX"/>
    <property type="match status" value="1"/>
</dbReference>
<dbReference type="SMART" id="SM00389">
    <property type="entry name" value="HOX"/>
    <property type="match status" value="1"/>
</dbReference>
<dbReference type="GO" id="GO:0006357">
    <property type="term" value="P:regulation of transcription by RNA polymerase II"/>
    <property type="evidence" value="ECO:0007669"/>
    <property type="project" value="TreeGrafter"/>
</dbReference>
<reference evidence="6 7" key="1">
    <citation type="submission" date="2016-04" db="EMBL/GenBank/DDBJ databases">
        <title>Draft genome of Fonsecaea erecta CBS 125763.</title>
        <authorList>
            <person name="Weiss V.A."/>
            <person name="Vicente V.A."/>
            <person name="Raittz R.T."/>
            <person name="Moreno L.F."/>
            <person name="De Souza E.M."/>
            <person name="Pedrosa F.O."/>
            <person name="Steffens M.B."/>
            <person name="Faoro H."/>
            <person name="Tadra-Sfeir M.Z."/>
            <person name="Najafzadeh M.J."/>
            <person name="Felipe M.S."/>
            <person name="Teixeira M."/>
            <person name="Sun J."/>
            <person name="Xi L."/>
            <person name="Gomes R."/>
            <person name="De Azevedo C.M."/>
            <person name="Salgado C.G."/>
            <person name="Da Silva M.B."/>
            <person name="Nascimento M.F."/>
            <person name="Queiroz-Telles F."/>
            <person name="Attili D.S."/>
            <person name="Gorbushina A."/>
        </authorList>
    </citation>
    <scope>NUCLEOTIDE SEQUENCE [LARGE SCALE GENOMIC DNA]</scope>
    <source>
        <strain evidence="6 7">CBS 125763</strain>
    </source>
</reference>
<dbReference type="InterPro" id="IPR001356">
    <property type="entry name" value="HD"/>
</dbReference>
<dbReference type="GeneID" id="30015780"/>
<protein>
    <recommendedName>
        <fullName evidence="5">Homeobox domain-containing protein</fullName>
    </recommendedName>
</protein>
<keyword evidence="7" id="KW-1185">Reference proteome</keyword>
<evidence type="ECO:0000313" key="6">
    <source>
        <dbReference type="EMBL" id="OAP54078.1"/>
    </source>
</evidence>
<dbReference type="OrthoDB" id="6159439at2759"/>
<dbReference type="CDD" id="cd00086">
    <property type="entry name" value="homeodomain"/>
    <property type="match status" value="1"/>
</dbReference>
<evidence type="ECO:0000256" key="4">
    <source>
        <dbReference type="SAM" id="MobiDB-lite"/>
    </source>
</evidence>
<dbReference type="InterPro" id="IPR009057">
    <property type="entry name" value="Homeodomain-like_sf"/>
</dbReference>
<dbReference type="SUPFAM" id="SSF46689">
    <property type="entry name" value="Homeodomain-like"/>
    <property type="match status" value="1"/>
</dbReference>
<feature type="region of interest" description="Disordered" evidence="4">
    <location>
        <begin position="99"/>
        <end position="179"/>
    </location>
</feature>
<organism evidence="6 7">
    <name type="scientific">Fonsecaea erecta</name>
    <dbReference type="NCBI Taxonomy" id="1367422"/>
    <lineage>
        <taxon>Eukaryota</taxon>
        <taxon>Fungi</taxon>
        <taxon>Dikarya</taxon>
        <taxon>Ascomycota</taxon>
        <taxon>Pezizomycotina</taxon>
        <taxon>Eurotiomycetes</taxon>
        <taxon>Chaetothyriomycetidae</taxon>
        <taxon>Chaetothyriales</taxon>
        <taxon>Herpotrichiellaceae</taxon>
        <taxon>Fonsecaea</taxon>
    </lineage>
</organism>
<comment type="subcellular location">
    <subcellularLocation>
        <location evidence="3">Nucleus</location>
    </subcellularLocation>
</comment>
<sequence length="256" mass="28325">MNPWAALDLLDDEDLWPSSPRPPPVQGKPRRTSNRDAAILKAEYANNHAPNAAEIALIASRVELSESDVWFTNRRQRERRKHQAIGSTRLNSEELTAYLRNNPTNPIPPQMSSAPISDDPSASSARHNSSLATTEPVDQPISRGLSIHSLLNPTPADEDVNMESSSPDTTDGETPSFIFGGHVPARAGITQEKMAENCDRQQDVSRNKAIPLEPLEPLQKLQLRPIRMSPPVFFAAIEPNSVQEEKEMHEKLAPPL</sequence>
<dbReference type="InterPro" id="IPR051000">
    <property type="entry name" value="Homeobox_DNA-bind_prot"/>
</dbReference>
<dbReference type="GO" id="GO:0030154">
    <property type="term" value="P:cell differentiation"/>
    <property type="evidence" value="ECO:0007669"/>
    <property type="project" value="TreeGrafter"/>
</dbReference>
<dbReference type="STRING" id="1367422.A0A178Z2P3"/>
<feature type="compositionally biased region" description="Polar residues" evidence="4">
    <location>
        <begin position="162"/>
        <end position="173"/>
    </location>
</feature>
<dbReference type="PANTHER" id="PTHR24324:SF9">
    <property type="entry name" value="HOMEOBOX DOMAIN-CONTAINING PROTEIN"/>
    <property type="match status" value="1"/>
</dbReference>
<dbReference type="Proteomes" id="UP000078343">
    <property type="component" value="Unassembled WGS sequence"/>
</dbReference>
<dbReference type="AlphaFoldDB" id="A0A178Z2P3"/>
<dbReference type="GO" id="GO:0000978">
    <property type="term" value="F:RNA polymerase II cis-regulatory region sequence-specific DNA binding"/>
    <property type="evidence" value="ECO:0007669"/>
    <property type="project" value="TreeGrafter"/>
</dbReference>
<evidence type="ECO:0000256" key="1">
    <source>
        <dbReference type="ARBA" id="ARBA00023125"/>
    </source>
</evidence>
<accession>A0A178Z2P3</accession>
<evidence type="ECO:0000313" key="7">
    <source>
        <dbReference type="Proteomes" id="UP000078343"/>
    </source>
</evidence>
<dbReference type="Gene3D" id="1.10.10.60">
    <property type="entry name" value="Homeodomain-like"/>
    <property type="match status" value="1"/>
</dbReference>
<dbReference type="GO" id="GO:0005634">
    <property type="term" value="C:nucleus"/>
    <property type="evidence" value="ECO:0007669"/>
    <property type="project" value="UniProtKB-SubCell"/>
</dbReference>
<dbReference type="RefSeq" id="XP_018687445.1">
    <property type="nucleotide sequence ID" value="XM_018843118.1"/>
</dbReference>
<feature type="domain" description="Homeobox" evidence="5">
    <location>
        <begin position="26"/>
        <end position="85"/>
    </location>
</feature>
<name>A0A178Z2P3_9EURO</name>
<feature type="compositionally biased region" description="Low complexity" evidence="4">
    <location>
        <begin position="112"/>
        <end position="125"/>
    </location>
</feature>
<dbReference type="EMBL" id="LVYI01000015">
    <property type="protein sequence ID" value="OAP54078.1"/>
    <property type="molecule type" value="Genomic_DNA"/>
</dbReference>
<keyword evidence="1 3" id="KW-0238">DNA-binding</keyword>
<evidence type="ECO:0000256" key="3">
    <source>
        <dbReference type="RuleBase" id="RU000682"/>
    </source>
</evidence>
<comment type="caution">
    <text evidence="6">The sequence shown here is derived from an EMBL/GenBank/DDBJ whole genome shotgun (WGS) entry which is preliminary data.</text>
</comment>